<keyword evidence="2" id="KW-0547">Nucleotide-binding</keyword>
<dbReference type="InterPro" id="IPR027417">
    <property type="entry name" value="P-loop_NTPase"/>
</dbReference>
<name>A0A671VYS3_SPAAU</name>
<evidence type="ECO:0000256" key="3">
    <source>
        <dbReference type="ARBA" id="ARBA00023134"/>
    </source>
</evidence>
<evidence type="ECO:0000256" key="5">
    <source>
        <dbReference type="SAM" id="Phobius"/>
    </source>
</evidence>
<dbReference type="AlphaFoldDB" id="A0A671VYS3"/>
<evidence type="ECO:0000259" key="6">
    <source>
        <dbReference type="PROSITE" id="PS51720"/>
    </source>
</evidence>
<feature type="region of interest" description="Disordered" evidence="4">
    <location>
        <begin position="218"/>
        <end position="257"/>
    </location>
</feature>
<reference evidence="7" key="3">
    <citation type="submission" date="2025-09" db="UniProtKB">
        <authorList>
            <consortium name="Ensembl"/>
        </authorList>
    </citation>
    <scope>IDENTIFICATION</scope>
</reference>
<keyword evidence="3" id="KW-0342">GTP-binding</keyword>
<keyword evidence="8" id="KW-1185">Reference proteome</keyword>
<accession>A0A671VYS3</accession>
<dbReference type="PANTHER" id="PTHR10903">
    <property type="entry name" value="GTPASE, IMAP FAMILY MEMBER-RELATED"/>
    <property type="match status" value="1"/>
</dbReference>
<dbReference type="OrthoDB" id="8954335at2759"/>
<feature type="domain" description="AIG1-type G" evidence="6">
    <location>
        <begin position="23"/>
        <end position="229"/>
    </location>
</feature>
<dbReference type="RefSeq" id="XP_030299813.1">
    <property type="nucleotide sequence ID" value="XM_030443953.1"/>
</dbReference>
<dbReference type="InterPro" id="IPR006703">
    <property type="entry name" value="G_AIG1"/>
</dbReference>
<dbReference type="InterPro" id="IPR045058">
    <property type="entry name" value="GIMA/IAN/Toc"/>
</dbReference>
<evidence type="ECO:0000256" key="2">
    <source>
        <dbReference type="ARBA" id="ARBA00022741"/>
    </source>
</evidence>
<evidence type="ECO:0000313" key="8">
    <source>
        <dbReference type="Proteomes" id="UP000472265"/>
    </source>
</evidence>
<keyword evidence="5" id="KW-0812">Transmembrane</keyword>
<dbReference type="PANTHER" id="PTHR10903:SF170">
    <property type="entry name" value="GTPASE IMAP FAMILY MEMBER 7"/>
    <property type="match status" value="1"/>
</dbReference>
<evidence type="ECO:0000256" key="4">
    <source>
        <dbReference type="SAM" id="MobiDB-lite"/>
    </source>
</evidence>
<protein>
    <submittedName>
        <fullName evidence="7">GTPase IMAP family member 9-like</fullName>
    </submittedName>
</protein>
<dbReference type="Gene3D" id="3.40.50.300">
    <property type="entry name" value="P-loop containing nucleotide triphosphate hydrolases"/>
    <property type="match status" value="1"/>
</dbReference>
<feature type="region of interest" description="Disordered" evidence="4">
    <location>
        <begin position="1"/>
        <end position="20"/>
    </location>
</feature>
<organism evidence="7 8">
    <name type="scientific">Sparus aurata</name>
    <name type="common">Gilthead sea bream</name>
    <dbReference type="NCBI Taxonomy" id="8175"/>
    <lineage>
        <taxon>Eukaryota</taxon>
        <taxon>Metazoa</taxon>
        <taxon>Chordata</taxon>
        <taxon>Craniata</taxon>
        <taxon>Vertebrata</taxon>
        <taxon>Euteleostomi</taxon>
        <taxon>Actinopterygii</taxon>
        <taxon>Neopterygii</taxon>
        <taxon>Teleostei</taxon>
        <taxon>Neoteleostei</taxon>
        <taxon>Acanthomorphata</taxon>
        <taxon>Eupercaria</taxon>
        <taxon>Spariformes</taxon>
        <taxon>Sparidae</taxon>
        <taxon>Sparus</taxon>
    </lineage>
</organism>
<dbReference type="SUPFAM" id="SSF52540">
    <property type="entry name" value="P-loop containing nucleoside triphosphate hydrolases"/>
    <property type="match status" value="1"/>
</dbReference>
<keyword evidence="5" id="KW-1133">Transmembrane helix</keyword>
<dbReference type="GO" id="GO:0005525">
    <property type="term" value="F:GTP binding"/>
    <property type="evidence" value="ECO:0007669"/>
    <property type="project" value="UniProtKB-KW"/>
</dbReference>
<gene>
    <name evidence="7" type="primary">LOC115597727</name>
</gene>
<feature type="transmembrane region" description="Helical" evidence="5">
    <location>
        <begin position="272"/>
        <end position="297"/>
    </location>
</feature>
<proteinExistence type="inferred from homology"/>
<reference evidence="7" key="1">
    <citation type="submission" date="2021-04" db="EMBL/GenBank/DDBJ databases">
        <authorList>
            <consortium name="Wellcome Sanger Institute Data Sharing"/>
        </authorList>
    </citation>
    <scope>NUCLEOTIDE SEQUENCE [LARGE SCALE GENOMIC DNA]</scope>
</reference>
<evidence type="ECO:0000256" key="1">
    <source>
        <dbReference type="ARBA" id="ARBA00008535"/>
    </source>
</evidence>
<dbReference type="Proteomes" id="UP000472265">
    <property type="component" value="Chromosome 2"/>
</dbReference>
<dbReference type="FunFam" id="3.40.50.300:FF:000366">
    <property type="entry name" value="GTPase, IMAP family member 2"/>
    <property type="match status" value="1"/>
</dbReference>
<keyword evidence="5" id="KW-0472">Membrane</keyword>
<sequence length="369" mass="38857">MVRLGNSGVGKGAGHPINDAHPKTVRRIVLLGQPGVGKSASGNTILGSDQFESDCCFDPVTAEAVSKSAIVEGCQVTVVDTPGFTDEGLTLEQLFTAIMQSLVEASPGPHAFVFVVRLGRITPADVRMFEHLPKVFDSEVCSARQYSMVLFTHGNGLKGRSIDDLIHSGSKNAQHVSKLVSMCGGRFCVLDNGDRKNQEQVRNLLNKIDAMVEGNGGQHFTNNRFKPNPNPDRVENEGRSMSAETVQTSEAAGETGVSASDKQVSKFVYDHFFELFLIAAGLIIGGAAGAVITAKYVSVGKGAVFVGGVVGAAVGTALCTAAVGIDGVKVKAKFKAKFTAKAKVKVTAEAEAEAIVEAEVEAKFPKDSE</sequence>
<dbReference type="GeneID" id="115597727"/>
<dbReference type="InParanoid" id="A0A671VYS3"/>
<reference evidence="7" key="2">
    <citation type="submission" date="2025-08" db="UniProtKB">
        <authorList>
            <consortium name="Ensembl"/>
        </authorList>
    </citation>
    <scope>IDENTIFICATION</scope>
</reference>
<evidence type="ECO:0000313" key="7">
    <source>
        <dbReference type="Ensembl" id="ENSSAUP00010032058.1"/>
    </source>
</evidence>
<dbReference type="Pfam" id="PF04548">
    <property type="entry name" value="AIG1"/>
    <property type="match status" value="1"/>
</dbReference>
<dbReference type="Ensembl" id="ENSSAUT00010033769.1">
    <property type="protein sequence ID" value="ENSSAUP00010032058.1"/>
    <property type="gene ID" value="ENSSAUG00010013630.1"/>
</dbReference>
<dbReference type="GeneTree" id="ENSGT01140000282522"/>
<comment type="similarity">
    <text evidence="1">Belongs to the TRAFAC class TrmE-Era-EngA-EngB-Septin-like GTPase superfamily. AIG1/Toc34/Toc159-like paraseptin GTPase family. IAN subfamily.</text>
</comment>
<feature type="transmembrane region" description="Helical" evidence="5">
    <location>
        <begin position="303"/>
        <end position="325"/>
    </location>
</feature>
<dbReference type="PROSITE" id="PS51720">
    <property type="entry name" value="G_AIG1"/>
    <property type="match status" value="1"/>
</dbReference>